<feature type="region of interest" description="Disordered" evidence="1">
    <location>
        <begin position="168"/>
        <end position="194"/>
    </location>
</feature>
<dbReference type="RefSeq" id="WP_113918115.1">
    <property type="nucleotide sequence ID" value="NZ_QNSE01000015.1"/>
</dbReference>
<protein>
    <recommendedName>
        <fullName evidence="5">DUF2335 domain-containing protein</fullName>
    </recommendedName>
</protein>
<gene>
    <name evidence="3" type="ORF">DFP80_11520</name>
</gene>
<feature type="transmembrane region" description="Helical" evidence="2">
    <location>
        <begin position="117"/>
        <end position="139"/>
    </location>
</feature>
<keyword evidence="2" id="KW-0812">Transmembrane</keyword>
<feature type="compositionally biased region" description="Polar residues" evidence="1">
    <location>
        <begin position="174"/>
        <end position="185"/>
    </location>
</feature>
<evidence type="ECO:0000256" key="1">
    <source>
        <dbReference type="SAM" id="MobiDB-lite"/>
    </source>
</evidence>
<organism evidence="3 4">
    <name type="scientific">Marinomonas rhizomae</name>
    <dbReference type="NCBI Taxonomy" id="491948"/>
    <lineage>
        <taxon>Bacteria</taxon>
        <taxon>Pseudomonadati</taxon>
        <taxon>Pseudomonadota</taxon>
        <taxon>Gammaproteobacteria</taxon>
        <taxon>Oceanospirillales</taxon>
        <taxon>Oceanospirillaceae</taxon>
        <taxon>Marinomonas</taxon>
    </lineage>
</organism>
<proteinExistence type="predicted"/>
<dbReference type="AlphaFoldDB" id="A0A366IY42"/>
<evidence type="ECO:0008006" key="5">
    <source>
        <dbReference type="Google" id="ProtNLM"/>
    </source>
</evidence>
<comment type="caution">
    <text evidence="3">The sequence shown here is derived from an EMBL/GenBank/DDBJ whole genome shotgun (WGS) entry which is preliminary data.</text>
</comment>
<dbReference type="OrthoDB" id="1371234at2"/>
<reference evidence="3 4" key="1">
    <citation type="submission" date="2018-06" db="EMBL/GenBank/DDBJ databases">
        <title>Genomic Encyclopedia of Type Strains, Phase III (KMG-III): the genomes of soil and plant-associated and newly described type strains.</title>
        <authorList>
            <person name="Whitman W."/>
        </authorList>
    </citation>
    <scope>NUCLEOTIDE SEQUENCE [LARGE SCALE GENOMIC DNA]</scope>
    <source>
        <strain evidence="3 4">CECT 7377</strain>
    </source>
</reference>
<keyword evidence="4" id="KW-1185">Reference proteome</keyword>
<evidence type="ECO:0000313" key="3">
    <source>
        <dbReference type="EMBL" id="RBP79090.1"/>
    </source>
</evidence>
<evidence type="ECO:0000256" key="2">
    <source>
        <dbReference type="SAM" id="Phobius"/>
    </source>
</evidence>
<dbReference type="Proteomes" id="UP000252792">
    <property type="component" value="Unassembled WGS sequence"/>
</dbReference>
<keyword evidence="2" id="KW-1133">Transmembrane helix</keyword>
<evidence type="ECO:0000313" key="4">
    <source>
        <dbReference type="Proteomes" id="UP000252792"/>
    </source>
</evidence>
<accession>A0A366IY42</accession>
<feature type="transmembrane region" description="Helical" evidence="2">
    <location>
        <begin position="145"/>
        <end position="164"/>
    </location>
</feature>
<dbReference type="EMBL" id="QNSE01000015">
    <property type="protein sequence ID" value="RBP79090.1"/>
    <property type="molecule type" value="Genomic_DNA"/>
</dbReference>
<keyword evidence="2" id="KW-0472">Membrane</keyword>
<name>A0A366IY42_9GAMM</name>
<sequence>MKENPDKSSHTERDTKAALLDLLEKQNPEIGEMIEKDPALKGDLLKNEELLSRLAFSIQTRSTMVRSGPFPPAEEMILVEEKHAGYIAHLMAVHKQSIDTRSDLSNKAMNFKFYERIVSQLSGLTLGILSLVLAGYLGINGHDVLGGVIGGTTVIALVTVFVTGREYKPKSSKKNQSLAKDNQPPTEKDDSTDV</sequence>